<organism evidence="4 5">
    <name type="scientific">Fundicoccus culcitae</name>
    <dbReference type="NCBI Taxonomy" id="2969821"/>
    <lineage>
        <taxon>Bacteria</taxon>
        <taxon>Bacillati</taxon>
        <taxon>Bacillota</taxon>
        <taxon>Bacilli</taxon>
        <taxon>Lactobacillales</taxon>
        <taxon>Aerococcaceae</taxon>
        <taxon>Fundicoccus</taxon>
    </lineage>
</organism>
<dbReference type="InterPro" id="IPR006626">
    <property type="entry name" value="PbH1"/>
</dbReference>
<proteinExistence type="predicted"/>
<feature type="domain" description="CNA-B" evidence="3">
    <location>
        <begin position="2938"/>
        <end position="3019"/>
    </location>
</feature>
<evidence type="ECO:0000313" key="4">
    <source>
        <dbReference type="EMBL" id="UUX33567.1"/>
    </source>
</evidence>
<name>A0ABY5P4E3_9LACT</name>
<feature type="domain" description="CNA-B" evidence="3">
    <location>
        <begin position="2365"/>
        <end position="2446"/>
    </location>
</feature>
<dbReference type="SUPFAM" id="SSF49478">
    <property type="entry name" value="Cna protein B-type domain"/>
    <property type="match status" value="35"/>
</dbReference>
<accession>A0ABY5P4E3</accession>
<dbReference type="EMBL" id="CP102453">
    <property type="protein sequence ID" value="UUX33567.1"/>
    <property type="molecule type" value="Genomic_DNA"/>
</dbReference>
<reference evidence="4 5" key="1">
    <citation type="submission" date="2022-08" db="EMBL/GenBank/DDBJ databases">
        <title>Aerococcaceae sp. nov isolated from spoiled eye mask.</title>
        <authorList>
            <person name="Zhou G."/>
            <person name="Xie X.-B."/>
            <person name="Shi Q.-S."/>
            <person name="Wang Y.-S."/>
            <person name="Wen X."/>
            <person name="Peng H."/>
            <person name="Yang X.-J."/>
            <person name="Tao H.-B."/>
            <person name="Huang X.-M."/>
        </authorList>
    </citation>
    <scope>NUCLEOTIDE SEQUENCE [LARGE SCALE GENOMIC DNA]</scope>
    <source>
        <strain evidence="5">DM20194951</strain>
    </source>
</reference>
<feature type="domain" description="CNA-B" evidence="3">
    <location>
        <begin position="1219"/>
        <end position="1300"/>
    </location>
</feature>
<feature type="domain" description="CNA-B" evidence="3">
    <location>
        <begin position="937"/>
        <end position="1020"/>
    </location>
</feature>
<feature type="domain" description="CNA-B" evidence="3">
    <location>
        <begin position="2837"/>
        <end position="2928"/>
    </location>
</feature>
<feature type="domain" description="CNA-B" evidence="3">
    <location>
        <begin position="1028"/>
        <end position="1109"/>
    </location>
</feature>
<feature type="domain" description="CNA-B" evidence="3">
    <location>
        <begin position="1983"/>
        <end position="2064"/>
    </location>
</feature>
<dbReference type="SMART" id="SM00710">
    <property type="entry name" value="PbH1"/>
    <property type="match status" value="11"/>
</dbReference>
<gene>
    <name evidence="4" type="ORF">NRE15_11760</name>
</gene>
<feature type="domain" description="CNA-B" evidence="3">
    <location>
        <begin position="2174"/>
        <end position="2255"/>
    </location>
</feature>
<evidence type="ECO:0000256" key="2">
    <source>
        <dbReference type="SAM" id="Phobius"/>
    </source>
</evidence>
<keyword evidence="2" id="KW-1133">Transmembrane helix</keyword>
<feature type="compositionally biased region" description="Low complexity" evidence="1">
    <location>
        <begin position="82"/>
        <end position="92"/>
    </location>
</feature>
<feature type="domain" description="CNA-B" evidence="3">
    <location>
        <begin position="2747"/>
        <end position="2828"/>
    </location>
</feature>
<dbReference type="InterPro" id="IPR008454">
    <property type="entry name" value="Collagen-bd_Cna-like_B-typ_dom"/>
</dbReference>
<dbReference type="Gene3D" id="2.60.40.1140">
    <property type="entry name" value="Collagen-binding surface protein Cna, B-type domain"/>
    <property type="match status" value="35"/>
</dbReference>
<feature type="transmembrane region" description="Helical" evidence="2">
    <location>
        <begin position="25"/>
        <end position="47"/>
    </location>
</feature>
<dbReference type="Pfam" id="PF05738">
    <property type="entry name" value="Cna_B"/>
    <property type="match status" value="35"/>
</dbReference>
<feature type="transmembrane region" description="Helical" evidence="2">
    <location>
        <begin position="3619"/>
        <end position="3636"/>
    </location>
</feature>
<feature type="domain" description="CNA-B" evidence="3">
    <location>
        <begin position="357"/>
        <end position="428"/>
    </location>
</feature>
<keyword evidence="2" id="KW-0812">Transmembrane</keyword>
<feature type="domain" description="CNA-B" evidence="3">
    <location>
        <begin position="2073"/>
        <end position="2164"/>
    </location>
</feature>
<feature type="domain" description="CNA-B" evidence="3">
    <location>
        <begin position="3322"/>
        <end position="3402"/>
    </location>
</feature>
<feature type="domain" description="CNA-B" evidence="3">
    <location>
        <begin position="1601"/>
        <end position="1682"/>
    </location>
</feature>
<feature type="domain" description="CNA-B" evidence="3">
    <location>
        <begin position="2264"/>
        <end position="2353"/>
    </location>
</feature>
<dbReference type="CDD" id="cd00222">
    <property type="entry name" value="CollagenBindB"/>
    <property type="match status" value="33"/>
</dbReference>
<keyword evidence="5" id="KW-1185">Reference proteome</keyword>
<feature type="domain" description="CNA-B" evidence="3">
    <location>
        <begin position="1882"/>
        <end position="1973"/>
    </location>
</feature>
<evidence type="ECO:0000256" key="1">
    <source>
        <dbReference type="SAM" id="MobiDB-lite"/>
    </source>
</evidence>
<feature type="domain" description="CNA-B" evidence="3">
    <location>
        <begin position="1691"/>
        <end position="1778"/>
    </location>
</feature>
<feature type="domain" description="CNA-B" evidence="3">
    <location>
        <begin position="2556"/>
        <end position="2637"/>
    </location>
</feature>
<feature type="domain" description="CNA-B" evidence="3">
    <location>
        <begin position="3028"/>
        <end position="3116"/>
    </location>
</feature>
<evidence type="ECO:0000313" key="5">
    <source>
        <dbReference type="Proteomes" id="UP001315967"/>
    </source>
</evidence>
<feature type="domain" description="CNA-B" evidence="3">
    <location>
        <begin position="756"/>
        <end position="838"/>
    </location>
</feature>
<sequence length="3644" mass="402750">MSKTNKRNQSEKLDQPYWRQLQSRWLMLIIALFLMTQNIMGSAVNVYSEMSGSDETTSETLVDETLSVPDPEPPQEEPVLPPETTVELPPESSVEEVETLPIETPPAEEVETVPPIESEIMEESEGTPQQENAPPAVHNLKVKLVWDDAGNQDGVRPTEVKVQLQEDSVDKGEKITLSAANDWKYTWENLLVGKSYDFKKLELPAGYVVTKVEKGQYDIELTASRTPELTQVNGSVAWLDEDDAQSLRPGSLVVKLMADGAEYSTVTADTDSGWNYAFSGLARYHDGMAISYAIAVDGVEHYATSIDGFAITQTVEAKESEEPAEQSEESVEESEEVIEEPALMTTQNIGIMAVKDVSVTLNWDDLNDADGMRPASVTLQLLTDGVAVEPAVTLIDAEDWSFTWADLDSLPVYTLATLAPIPGYTVTINDIDPDNIVIELAHAHEVRTINGSITWNDPVPAGVTEVTIYLLANGSQTHTVTTSASSGWAYSFVDVPTNFLGDPIDYSVFTFVTGYTTQVSGFNLLIHKSKPSEKHVIPGVAEAEVEIIPPNEMTIDVDKVWVDFDNLFNTRPTSLNFDLTNSGGLYDSRIMTMPADSLTFGTVPYSTGINYQVTENPVPPGYTMASTFVEEPVYGDQKITITLNILVGEGIPAGSKDFRVTYFTNGVMQQYTGRNIDAYVPGDTIQLQHTIDLPFGVDPSTVTIANVSIETKNNNQTNFEFITSNNWALTGASISRQASALARNYTVTNTLITTSIEGTKTWNDANDQDGLRPSSITVKLLANGVEVDSQAVTAANGWSYTFSDLPTYRDGVLQTYTIEEVPITGYTFVVNGYNITNTHIPELIQIAGTKTWDDADNQDGKRPDSITVRLLADDVVKDTQVVTATNGWNYTFSNLPKYRDGGTLIVYTVDELPIAGYTPEITGFNIKNIYVPEVVTVEGTKTWDDANNQDGIRPTTITVQLKKDGVVEATQVVSASLGWTYTFSNLPKYRDGGTLIIYTVDEVPIPGYTPEFTGFDIKNTHIPATRDISGEKHWDDADNQDGIRPSSIMVNLLANGNVVRSVVVTEADNWAYEFTNLPVFANGIRITYDISENAIPDYTPDYDGFDIYNRYTPEETSVKVNKSWDDNSNQDGIRPTTIDVQLVRVDGGVDTNIGAPVSISLATGWSHTWTGLPLKDNGVDIVYSVRESGVPSGYTVVVNDDDHGNILINNSHTPETRTINGVKTWDDANNQDGIRPTSITVNLLANGNVVNSLVVTAADNWTYEFTNLPVFANGIAITYDIAEEAIPGYTPTYSNFNITNRYTPQETSVKVNKSWNDNQNQDGKRPTSIQVQLVRVDGGVDTNIGTPVSISLATGWSHTWTGLPLKDDGVDIVYSVREIGVPSGYTVVLNDSDHGNILLNNNYTPETRIINGVKTWDDANNQDGIRPTSITVNLLANGNIVRSVVVTEADNWTYEFTDLPVYLNGVPITYAISENAISGYTPIYSNFNITNRYTPQETSVKVNKSWNDNQNQDGIRPTTIQVQLVRVDNGVDTNIGAPVSISLATGWSHTWTGLPLKDNGVDIVYSVREIGVPSGYTVVLNDSDHGNILLNNNYTPETRTINGVKTWDDANNQDGIRPTSITVNLLANGNIVRSVVVTEADNWAYEFTNLPVFLNGVRITYEITEASIPGYTPIYSNFNITNRYTPQETSVKVNKSWNDNQNQDGIRPATIQVQLVRVDGGVDTNIGAPVSISLATGWSHAWTGLPVNDGGVPIVYSVREIGVLSGYTVVLNEQDPGNILLNNNYTPETRTINGTKSWDDANNQDGIRPASITINLLANGNIVRSVVVTEADDWKYEFTNLPVFLNGVRITYDISENAIPGYTPDYDGFDIINRYTPEVTSVKVNKSWNDNQDQDGKRPTTIQVQLVRVDNGVDTAIGAPVSISLATAWSHTWTGLPLKDNGVPIVYSVREVGVPSGYTVVLNDSDHGNILLNNNYTPETRTINGIKTWDDANNQDGIRPTSITVNLLANGNIVRSVVVTEADDWKYEFANLPVFLNGARITYEITEASIPGYTPTYSNFNITNRYTPEVTSVKVNKSWNDNQNQDGIRPATIRVQLVRVDNGIDTNIGEPVSISLATLWSHTWAGLPVNDNGVPIVYSVRELDVPTGYTVVLNDNDPGNVLINNNYIPETRTINGTKTWDDANNQDGIRPASITVNLIANGNVVRSVVVTEADDWKYEFTNLPVFANGIRITYDISENAIPGYTPDYDGFDIINRYTPEVTSVKVNKSWNDNQNQDGKRPTSIQVQLVRVDGGVDTNIGAPVSISLATGWSHTWTDLPLKDSGVDIVYSVREIGVPSGYTVVLNDQDPGNILLNNNYTPETRTIKGVKTWDDANNQDGIRPVSITVNLLANGNIVRSVVVTDADNWSYEFTNLPVFLNGVRITYDISESTVPGYTPTYSGFNITNRYTPEVTSVKVNKSWNDNQNQDGKRPTSIQVQLVRVDGGVDTNIGAPVSISLATGWSYTWTGLPLKDSGVDIVYSVREIGVPSGYTVVLNEQDPGNILLNNNYTPETRTIKGVKTWDDANNQDGIRPVSITVNLLANGNIVRSVVVTEADNWLYEFTNLPVFLNGVRITYDISESTVPGYTPTYSGFNITNRYTPEVTSVKVNKSWNDNQNQDGIRPTTIRVQLVRVDNGIDTAIGEPVSISLATLWSHEWAGLPMNDDGVPIVYSVRELDVPTGYTVVLNDRDHGNILLNNNYTPETRIINGMKVWDDANNQDGIRPESITVNLLANGNVYRTTTVTEADNWAYEFTNLPVFLNGVRITYEIVEETVPGYTPDYDGFDIYNRYTPEETSVKVNKSWNDNQNQDGKRPTSIQVQLIRIDETVETAIGTPVTISLATLWSHEWTGLPAKDSGQTIVYSVRETNVPDEYTVVINDQNHGNILLNNNYTPETRIIKGEKVWDDENNQDGIRPKSITINLLANGNLVRSVIVTEADDWKYEFTNLPVFANGARLTYDITENTVPAYTPDYDGFDIYNRYTPEETSVRVTKSWNDNRNQDGIRPESIHVQLIRIDGDLETEIGEPVIISLATLWSHAWTGLPAYDDGMLIQYSVRELDVPFGYTVVINDKDIGNILINNNYIPETRDIAGKKTWDDADNQDGIRPESITVNLLADGVVVGSQTVTAEEDWVYAFNDLPVFKDGVEITYTLTEDTVIDYIPEFDGFDITNIHSPEETSVTVNKSWIDGQNQDGIRPESILVQLKKLVVGEGLVEVGEPVELTEDMLWTYTWTGLPANGDGLEIVYVVHEVEVPEGYEVIVNHVSNGNFLLMNIHEPATIDLSGEKTWDDMDNQDGVRPESITVNLLANGEIIETLEVSEATGWAYAFADLPEFKEGVAIVYTIAEDAVEGYTPIIEGMNITNERTPHETSISVNKVWVDNNDAEGNRPESIEVQLLADGEASGDVVILNAENDWAYTWTGLALKDAGELIVYSVMEVEVPTGYESDIVENDFRNIQIINYYTPQVMTIEGQKIWKDDHNKGDTRPESITVHLKLGDEIIETQVVKPDEAGNWRYLFESVAMYDEEGKILEYTLEEETVEGYTTAYEGRNIINTLKVVPPEPKPKPEPGPELPATGDSSYVWIGLSILLLGFAVIAFDKRRYTDN</sequence>
<feature type="domain" description="CNA-B" evidence="3">
    <location>
        <begin position="1410"/>
        <end position="1491"/>
    </location>
</feature>
<feature type="domain" description="CNA-B" evidence="3">
    <location>
        <begin position="454"/>
        <end position="523"/>
    </location>
</feature>
<feature type="domain" description="CNA-B" evidence="3">
    <location>
        <begin position="1309"/>
        <end position="1400"/>
    </location>
</feature>
<feature type="domain" description="CNA-B" evidence="3">
    <location>
        <begin position="233"/>
        <end position="314"/>
    </location>
</feature>
<feature type="domain" description="CNA-B" evidence="3">
    <location>
        <begin position="555"/>
        <end position="625"/>
    </location>
</feature>
<dbReference type="Proteomes" id="UP001315967">
    <property type="component" value="Chromosome"/>
</dbReference>
<evidence type="ECO:0000259" key="3">
    <source>
        <dbReference type="Pfam" id="PF05738"/>
    </source>
</evidence>
<keyword evidence="2" id="KW-0472">Membrane</keyword>
<feature type="domain" description="CNA-B" evidence="3">
    <location>
        <begin position="1500"/>
        <end position="1591"/>
    </location>
</feature>
<feature type="domain" description="CNA-B" evidence="3">
    <location>
        <begin position="1118"/>
        <end position="1209"/>
    </location>
</feature>
<dbReference type="RefSeq" id="WP_313793068.1">
    <property type="nucleotide sequence ID" value="NZ_CP102453.1"/>
</dbReference>
<feature type="domain" description="CNA-B" evidence="3">
    <location>
        <begin position="2646"/>
        <end position="2737"/>
    </location>
</feature>
<feature type="domain" description="CNA-B" evidence="3">
    <location>
        <begin position="3129"/>
        <end position="3210"/>
    </location>
</feature>
<feature type="domain" description="CNA-B" evidence="3">
    <location>
        <begin position="141"/>
        <end position="193"/>
    </location>
</feature>
<feature type="region of interest" description="Disordered" evidence="1">
    <location>
        <begin position="54"/>
        <end position="110"/>
    </location>
</feature>
<feature type="domain" description="CNA-B" evidence="3">
    <location>
        <begin position="1792"/>
        <end position="1873"/>
    </location>
</feature>
<protein>
    <submittedName>
        <fullName evidence="4">Cna B-type domain-containing protein</fullName>
    </submittedName>
</protein>
<feature type="domain" description="CNA-B" evidence="3">
    <location>
        <begin position="3508"/>
        <end position="3593"/>
    </location>
</feature>
<feature type="domain" description="CNA-B" evidence="3">
    <location>
        <begin position="3219"/>
        <end position="3306"/>
    </location>
</feature>
<feature type="domain" description="CNA-B" evidence="3">
    <location>
        <begin position="3411"/>
        <end position="3499"/>
    </location>
</feature>
<feature type="domain" description="CNA-B" evidence="3">
    <location>
        <begin position="2455"/>
        <end position="2542"/>
    </location>
</feature>
<feature type="domain" description="CNA-B" evidence="3">
    <location>
        <begin position="846"/>
        <end position="928"/>
    </location>
</feature>